<keyword evidence="6" id="KW-0234">DNA repair</keyword>
<organism evidence="7 8">
    <name type="scientific">Anaerovirgula multivorans</name>
    <dbReference type="NCBI Taxonomy" id="312168"/>
    <lineage>
        <taxon>Bacteria</taxon>
        <taxon>Bacillati</taxon>
        <taxon>Bacillota</taxon>
        <taxon>Clostridia</taxon>
        <taxon>Peptostreptococcales</taxon>
        <taxon>Natronincolaceae</taxon>
        <taxon>Anaerovirgula</taxon>
    </lineage>
</organism>
<gene>
    <name evidence="7" type="ORF">SAMN05446037_100639</name>
</gene>
<keyword evidence="2" id="KW-0227">DNA damage</keyword>
<proteinExistence type="inferred from homology"/>
<evidence type="ECO:0000256" key="5">
    <source>
        <dbReference type="ARBA" id="ARBA00023172"/>
    </source>
</evidence>
<dbReference type="Gene3D" id="3.30.420.10">
    <property type="entry name" value="Ribonuclease H-like superfamily/Ribonuclease H"/>
    <property type="match status" value="1"/>
</dbReference>
<dbReference type="SUPFAM" id="SSF53098">
    <property type="entry name" value="Ribonuclease H-like"/>
    <property type="match status" value="1"/>
</dbReference>
<dbReference type="Pfam" id="PF02075">
    <property type="entry name" value="RuvC"/>
    <property type="match status" value="1"/>
</dbReference>
<evidence type="ECO:0000256" key="6">
    <source>
        <dbReference type="ARBA" id="ARBA00023204"/>
    </source>
</evidence>
<keyword evidence="4" id="KW-0238">DNA-binding</keyword>
<dbReference type="GO" id="GO:0006281">
    <property type="term" value="P:DNA repair"/>
    <property type="evidence" value="ECO:0007669"/>
    <property type="project" value="UniProtKB-KW"/>
</dbReference>
<dbReference type="Proteomes" id="UP000198304">
    <property type="component" value="Unassembled WGS sequence"/>
</dbReference>
<evidence type="ECO:0000313" key="7">
    <source>
        <dbReference type="EMBL" id="SNS21073.1"/>
    </source>
</evidence>
<dbReference type="EMBL" id="FZOJ01000006">
    <property type="protein sequence ID" value="SNS21073.1"/>
    <property type="molecule type" value="Genomic_DNA"/>
</dbReference>
<comment type="similarity">
    <text evidence="1">Belongs to the RuvC family.</text>
</comment>
<dbReference type="OrthoDB" id="2850721at2"/>
<dbReference type="InterPro" id="IPR002176">
    <property type="entry name" value="X-over_junc_endoDNase_RuvC"/>
</dbReference>
<evidence type="ECO:0000256" key="4">
    <source>
        <dbReference type="ARBA" id="ARBA00023125"/>
    </source>
</evidence>
<evidence type="ECO:0000256" key="1">
    <source>
        <dbReference type="ARBA" id="ARBA00009518"/>
    </source>
</evidence>
<name>A0A239CP06_9FIRM</name>
<reference evidence="7 8" key="1">
    <citation type="submission" date="2017-06" db="EMBL/GenBank/DDBJ databases">
        <authorList>
            <person name="Kim H.J."/>
            <person name="Triplett B.A."/>
        </authorList>
    </citation>
    <scope>NUCLEOTIDE SEQUENCE [LARGE SCALE GENOMIC DNA]</scope>
    <source>
        <strain evidence="7 8">SCA</strain>
    </source>
</reference>
<evidence type="ECO:0000256" key="2">
    <source>
        <dbReference type="ARBA" id="ARBA00022763"/>
    </source>
</evidence>
<dbReference type="GO" id="GO:0003677">
    <property type="term" value="F:DNA binding"/>
    <property type="evidence" value="ECO:0007669"/>
    <property type="project" value="UniProtKB-KW"/>
</dbReference>
<dbReference type="RefSeq" id="WP_089282294.1">
    <property type="nucleotide sequence ID" value="NZ_FZOJ01000006.1"/>
</dbReference>
<evidence type="ECO:0000256" key="3">
    <source>
        <dbReference type="ARBA" id="ARBA00022842"/>
    </source>
</evidence>
<keyword evidence="8" id="KW-1185">Reference proteome</keyword>
<dbReference type="AlphaFoldDB" id="A0A239CP06"/>
<keyword evidence="5" id="KW-0233">DNA recombination</keyword>
<dbReference type="GO" id="GO:0006310">
    <property type="term" value="P:DNA recombination"/>
    <property type="evidence" value="ECO:0007669"/>
    <property type="project" value="UniProtKB-KW"/>
</dbReference>
<dbReference type="InterPro" id="IPR036397">
    <property type="entry name" value="RNaseH_sf"/>
</dbReference>
<evidence type="ECO:0000313" key="8">
    <source>
        <dbReference type="Proteomes" id="UP000198304"/>
    </source>
</evidence>
<protein>
    <submittedName>
        <fullName evidence="7">Crossover junction endodeoxyribonuclease RuvC</fullName>
    </submittedName>
</protein>
<dbReference type="InterPro" id="IPR012337">
    <property type="entry name" value="RNaseH-like_sf"/>
</dbReference>
<keyword evidence="3" id="KW-0460">Magnesium</keyword>
<accession>A0A239CP06</accession>
<sequence length="180" mass="20248">MYFIGIDPSLTGTGLIILNEDGEIVLSRCIVTKQSKQENHTQDTMARVKDIKDCIMSELKGNEYKIYVAVEGFSYGSRGRAVFDIAYMGYRIREELLDTDITFIEPTPSQVKKFATGKGNSPKNVVMLEVYKRWGEEFTDDNLADAYVLAQIVRALKTNARLTKFQQDIIKDLKGASVCG</sequence>
<dbReference type="GO" id="GO:0004520">
    <property type="term" value="F:DNA endonuclease activity"/>
    <property type="evidence" value="ECO:0007669"/>
    <property type="project" value="InterPro"/>
</dbReference>